<dbReference type="Proteomes" id="UP000805649">
    <property type="component" value="Unassembled WGS sequence"/>
</dbReference>
<evidence type="ECO:0000313" key="1">
    <source>
        <dbReference type="EMBL" id="KAL0938093.1"/>
    </source>
</evidence>
<proteinExistence type="predicted"/>
<reference evidence="1 2" key="1">
    <citation type="journal article" date="2020" name="Phytopathology">
        <title>Genome Sequence Resources of Colletotrichum truncatum, C. plurivorum, C. musicola, and C. sojae: Four Species Pathogenic to Soybean (Glycine max).</title>
        <authorList>
            <person name="Rogerio F."/>
            <person name="Boufleur T.R."/>
            <person name="Ciampi-Guillardi M."/>
            <person name="Sukno S.A."/>
            <person name="Thon M.R."/>
            <person name="Massola Junior N.S."/>
            <person name="Baroncelli R."/>
        </authorList>
    </citation>
    <scope>NUCLEOTIDE SEQUENCE [LARGE SCALE GENOMIC DNA]</scope>
    <source>
        <strain evidence="1 2">CMES1059</strain>
    </source>
</reference>
<evidence type="ECO:0000313" key="2">
    <source>
        <dbReference type="Proteomes" id="UP000805649"/>
    </source>
</evidence>
<keyword evidence="2" id="KW-1185">Reference proteome</keyword>
<organism evidence="1 2">
    <name type="scientific">Colletotrichum truncatum</name>
    <name type="common">Anthracnose fungus</name>
    <name type="synonym">Colletotrichum capsici</name>
    <dbReference type="NCBI Taxonomy" id="5467"/>
    <lineage>
        <taxon>Eukaryota</taxon>
        <taxon>Fungi</taxon>
        <taxon>Dikarya</taxon>
        <taxon>Ascomycota</taxon>
        <taxon>Pezizomycotina</taxon>
        <taxon>Sordariomycetes</taxon>
        <taxon>Hypocreomycetidae</taxon>
        <taxon>Glomerellales</taxon>
        <taxon>Glomerellaceae</taxon>
        <taxon>Colletotrichum</taxon>
        <taxon>Colletotrichum truncatum species complex</taxon>
    </lineage>
</organism>
<accession>A0ACC3Z1Y0</accession>
<dbReference type="EMBL" id="VUJX02000004">
    <property type="protein sequence ID" value="KAL0938093.1"/>
    <property type="molecule type" value="Genomic_DNA"/>
</dbReference>
<name>A0ACC3Z1Y0_COLTU</name>
<comment type="caution">
    <text evidence="1">The sequence shown here is derived from an EMBL/GenBank/DDBJ whole genome shotgun (WGS) entry which is preliminary data.</text>
</comment>
<protein>
    <submittedName>
        <fullName evidence="1">HET domain-containing protein</fullName>
    </submittedName>
</protein>
<sequence>MKLLNCMSLEIEEFFGSFIPEKYAILSHMWEDGEASFQDFGNIKAKATKPGWAKIKQTCSLARQQGFSYVWIDTCCIDKTNSAELTEAINSMFNWYARSTVCYAFLSDISAKDEKRDLRESRWFTRGWTLQELIAPPRVLFYDKDWRAIGTRQGLSEVISKRTGISKTILEHSETDKYEIEDLLSEVLVAHRMSWAAGRTTTREEDLAYCLLGIFNVNMPLLYGEGSKAFTRLQEEIIKESDDLSLFAWGCTEPKPQDQSSEQVYFGILARSPDDFANEGSLEEHFGGSTVDAEYSMTNKGLRIKAPLEKVDGFEGRFLFLGFTAHDILDIGIWLKDQGQGRYVRVLPPKEAFKSLEFKKTSPDDETDTCFIQKHLADRQSWILETCHRSFSFPFKDLFSSIPYASHQHLTYRVVKSFPPRNWMRMTEEFRTEGLRSFEGFVIVHISGPVICDIVIALGFTSSYSLDRPWMSVGTLKSHPELFKAAIAHNLEKVKSLGRSSENRTLVLEQAGGRNVEAEFSLRSEWAKKSQTHRVSVNWSLIENSR</sequence>
<gene>
    <name evidence="1" type="ORF">CTRU02_207824</name>
</gene>